<evidence type="ECO:0000313" key="2">
    <source>
        <dbReference type="EMBL" id="MBM7703493.1"/>
    </source>
</evidence>
<reference evidence="2 3" key="1">
    <citation type="submission" date="2021-01" db="EMBL/GenBank/DDBJ databases">
        <title>Genomic Encyclopedia of Type Strains, Phase IV (KMG-IV): sequencing the most valuable type-strain genomes for metagenomic binning, comparative biology and taxonomic classification.</title>
        <authorList>
            <person name="Goeker M."/>
        </authorList>
    </citation>
    <scope>NUCLEOTIDE SEQUENCE [LARGE SCALE GENOMIC DNA]</scope>
    <source>
        <strain evidence="2 3">DSM 104297</strain>
    </source>
</reference>
<evidence type="ECO:0000259" key="1">
    <source>
        <dbReference type="Pfam" id="PF00561"/>
    </source>
</evidence>
<gene>
    <name evidence="2" type="ORF">JOC83_002342</name>
</gene>
<dbReference type="PRINTS" id="PR00111">
    <property type="entry name" value="ABHYDROLASE"/>
</dbReference>
<name>A0ABS2QW37_9BACI</name>
<dbReference type="RefSeq" id="WP_205187402.1">
    <property type="nucleotide sequence ID" value="NZ_JAFBFC010000004.1"/>
</dbReference>
<dbReference type="EMBL" id="JAFBFC010000004">
    <property type="protein sequence ID" value="MBM7703493.1"/>
    <property type="molecule type" value="Genomic_DNA"/>
</dbReference>
<dbReference type="Pfam" id="PF00561">
    <property type="entry name" value="Abhydrolase_1"/>
    <property type="match status" value="1"/>
</dbReference>
<dbReference type="InterPro" id="IPR050266">
    <property type="entry name" value="AB_hydrolase_sf"/>
</dbReference>
<proteinExistence type="predicted"/>
<organism evidence="2 3">
    <name type="scientific">Priestia iocasae</name>
    <dbReference type="NCBI Taxonomy" id="2291674"/>
    <lineage>
        <taxon>Bacteria</taxon>
        <taxon>Bacillati</taxon>
        <taxon>Bacillota</taxon>
        <taxon>Bacilli</taxon>
        <taxon>Bacillales</taxon>
        <taxon>Bacillaceae</taxon>
        <taxon>Priestia</taxon>
    </lineage>
</organism>
<dbReference type="PANTHER" id="PTHR43798:SF33">
    <property type="entry name" value="HYDROLASE, PUTATIVE (AFU_ORTHOLOGUE AFUA_2G14860)-RELATED"/>
    <property type="match status" value="1"/>
</dbReference>
<accession>A0ABS2QW37</accession>
<dbReference type="InterPro" id="IPR000073">
    <property type="entry name" value="AB_hydrolase_1"/>
</dbReference>
<dbReference type="InterPro" id="IPR029058">
    <property type="entry name" value="AB_hydrolase_fold"/>
</dbReference>
<protein>
    <submittedName>
        <fullName evidence="2">Pimeloyl-ACP methyl ester carboxylesterase</fullName>
    </submittedName>
</protein>
<feature type="domain" description="AB hydrolase-1" evidence="1">
    <location>
        <begin position="71"/>
        <end position="271"/>
    </location>
</feature>
<comment type="caution">
    <text evidence="2">The sequence shown here is derived from an EMBL/GenBank/DDBJ whole genome shotgun (WGS) entry which is preliminary data.</text>
</comment>
<dbReference type="PANTHER" id="PTHR43798">
    <property type="entry name" value="MONOACYLGLYCEROL LIPASE"/>
    <property type="match status" value="1"/>
</dbReference>
<dbReference type="Proteomes" id="UP000809829">
    <property type="component" value="Unassembled WGS sequence"/>
</dbReference>
<keyword evidence="3" id="KW-1185">Reference proteome</keyword>
<evidence type="ECO:0000313" key="3">
    <source>
        <dbReference type="Proteomes" id="UP000809829"/>
    </source>
</evidence>
<sequence length="291" mass="32936">MSTSIYRSDGGKKVILKQYEVYLNTFDVQVEREYVNTRFGQTHVLKLGKKDGKPLFIFQGGNCVNPMTLSWFTSLADEYCIYAPDTIGHPGYSEERRISAQDDSFAQWICDLLAHFQIEKCAFVGPSYGGGIILRLATFAPEKIACAVLVAPAGVQLGSKVKMIQKVLLPLLFHKVGRSDKHLRNLTDAMSNGQMKQLDRNIIGLIFTHVVLEQDMPKLTTREELTHYEAPTLIVTGMDDIFFPHHKLAPRATELFGHSLEYKHYKMGHFPSNSDINQLNADILTFLHTHY</sequence>
<dbReference type="Gene3D" id="3.40.50.1820">
    <property type="entry name" value="alpha/beta hydrolase"/>
    <property type="match status" value="1"/>
</dbReference>
<dbReference type="SUPFAM" id="SSF53474">
    <property type="entry name" value="alpha/beta-Hydrolases"/>
    <property type="match status" value="1"/>
</dbReference>